<dbReference type="SUPFAM" id="SSF54637">
    <property type="entry name" value="Thioesterase/thiol ester dehydrase-isomerase"/>
    <property type="match status" value="1"/>
</dbReference>
<dbReference type="Pfam" id="PF01575">
    <property type="entry name" value="MaoC_dehydratas"/>
    <property type="match status" value="1"/>
</dbReference>
<dbReference type="OrthoDB" id="9801735at2"/>
<dbReference type="CDD" id="cd03450">
    <property type="entry name" value="NodN"/>
    <property type="match status" value="1"/>
</dbReference>
<dbReference type="InterPro" id="IPR039375">
    <property type="entry name" value="NodN-like"/>
</dbReference>
<dbReference type="RefSeq" id="WP_132475390.1">
    <property type="nucleotide sequence ID" value="NZ_JBHRVM010000001.1"/>
</dbReference>
<evidence type="ECO:0000313" key="3">
    <source>
        <dbReference type="Proteomes" id="UP000294692"/>
    </source>
</evidence>
<name>A0A4R3V9J0_9BURK</name>
<protein>
    <submittedName>
        <fullName evidence="2">Acyl dehydratase</fullName>
    </submittedName>
</protein>
<dbReference type="PANTHER" id="PTHR42993">
    <property type="entry name" value="MAOC-LIKE DEHYDRATASE DOMAIN-CONTAINING PROTEIN"/>
    <property type="match status" value="1"/>
</dbReference>
<dbReference type="EMBL" id="SMBX01000003">
    <property type="protein sequence ID" value="TCV00651.1"/>
    <property type="molecule type" value="Genomic_DNA"/>
</dbReference>
<accession>A0A4R3V9J0</accession>
<organism evidence="2 3">
    <name type="scientific">Paracandidimonas soli</name>
    <dbReference type="NCBI Taxonomy" id="1917182"/>
    <lineage>
        <taxon>Bacteria</taxon>
        <taxon>Pseudomonadati</taxon>
        <taxon>Pseudomonadota</taxon>
        <taxon>Betaproteobacteria</taxon>
        <taxon>Burkholderiales</taxon>
        <taxon>Alcaligenaceae</taxon>
        <taxon>Paracandidimonas</taxon>
    </lineage>
</organism>
<gene>
    <name evidence="2" type="ORF">EV686_103232</name>
</gene>
<dbReference type="InterPro" id="IPR029069">
    <property type="entry name" value="HotDog_dom_sf"/>
</dbReference>
<proteinExistence type="predicted"/>
<dbReference type="AlphaFoldDB" id="A0A4R3V9J0"/>
<comment type="caution">
    <text evidence="2">The sequence shown here is derived from an EMBL/GenBank/DDBJ whole genome shotgun (WGS) entry which is preliminary data.</text>
</comment>
<dbReference type="Proteomes" id="UP000294692">
    <property type="component" value="Unassembled WGS sequence"/>
</dbReference>
<evidence type="ECO:0000313" key="2">
    <source>
        <dbReference type="EMBL" id="TCV00651.1"/>
    </source>
</evidence>
<sequence length="171" mass="19150">MTTGNPHPSSAIRRFDSVQSLGSFVGQPAIVSKPLMIDQEMIDRFAQVTRDSQWIHVDQERALAESPYRRTIAHGFLVLSLLSYWQANCIAFPRATLVLNYGFDKVRFTAPVLSGSRVSARFSLAQVLETRPGEARCSWNVAIEAEGAPRPSVHADWQIMVRYEEAARTEA</sequence>
<feature type="domain" description="MaoC-like" evidence="1">
    <location>
        <begin position="25"/>
        <end position="124"/>
    </location>
</feature>
<dbReference type="InterPro" id="IPR002539">
    <property type="entry name" value="MaoC-like_dom"/>
</dbReference>
<dbReference type="Gene3D" id="3.10.129.10">
    <property type="entry name" value="Hotdog Thioesterase"/>
    <property type="match status" value="1"/>
</dbReference>
<evidence type="ECO:0000259" key="1">
    <source>
        <dbReference type="Pfam" id="PF01575"/>
    </source>
</evidence>
<dbReference type="PANTHER" id="PTHR42993:SF1">
    <property type="entry name" value="MAOC-LIKE DEHYDRATASE DOMAIN-CONTAINING PROTEIN"/>
    <property type="match status" value="1"/>
</dbReference>
<reference evidence="2 3" key="1">
    <citation type="submission" date="2019-03" db="EMBL/GenBank/DDBJ databases">
        <title>Genomic Encyclopedia of Type Strains, Phase IV (KMG-IV): sequencing the most valuable type-strain genomes for metagenomic binning, comparative biology and taxonomic classification.</title>
        <authorList>
            <person name="Goeker M."/>
        </authorList>
    </citation>
    <scope>NUCLEOTIDE SEQUENCE [LARGE SCALE GENOMIC DNA]</scope>
    <source>
        <strain evidence="2 3">DSM 100048</strain>
    </source>
</reference>
<keyword evidence="3" id="KW-1185">Reference proteome</keyword>